<organism evidence="2">
    <name type="scientific">marine sediment metagenome</name>
    <dbReference type="NCBI Taxonomy" id="412755"/>
    <lineage>
        <taxon>unclassified sequences</taxon>
        <taxon>metagenomes</taxon>
        <taxon>ecological metagenomes</taxon>
    </lineage>
</organism>
<dbReference type="AlphaFoldDB" id="X1GSV8"/>
<feature type="non-terminal residue" evidence="2">
    <location>
        <position position="1"/>
    </location>
</feature>
<dbReference type="GO" id="GO:0009379">
    <property type="term" value="C:Holliday junction helicase complex"/>
    <property type="evidence" value="ECO:0007669"/>
    <property type="project" value="InterPro"/>
</dbReference>
<dbReference type="InterPro" id="IPR036267">
    <property type="entry name" value="RuvA_C_sf"/>
</dbReference>
<evidence type="ECO:0000259" key="1">
    <source>
        <dbReference type="Pfam" id="PF07499"/>
    </source>
</evidence>
<dbReference type="EMBL" id="BARU01006058">
    <property type="protein sequence ID" value="GAH44704.1"/>
    <property type="molecule type" value="Genomic_DNA"/>
</dbReference>
<reference evidence="2" key="1">
    <citation type="journal article" date="2014" name="Front. Microbiol.">
        <title>High frequency of phylogenetically diverse reductive dehalogenase-homologous genes in deep subseafloor sedimentary metagenomes.</title>
        <authorList>
            <person name="Kawai M."/>
            <person name="Futagami T."/>
            <person name="Toyoda A."/>
            <person name="Takaki Y."/>
            <person name="Nishi S."/>
            <person name="Hori S."/>
            <person name="Arai W."/>
            <person name="Tsubouchi T."/>
            <person name="Morono Y."/>
            <person name="Uchiyama I."/>
            <person name="Ito T."/>
            <person name="Fujiyama A."/>
            <person name="Inagaki F."/>
            <person name="Takami H."/>
        </authorList>
    </citation>
    <scope>NUCLEOTIDE SEQUENCE</scope>
    <source>
        <strain evidence="2">Expedition CK06-06</strain>
    </source>
</reference>
<dbReference type="GO" id="GO:0005524">
    <property type="term" value="F:ATP binding"/>
    <property type="evidence" value="ECO:0007669"/>
    <property type="project" value="InterPro"/>
</dbReference>
<dbReference type="SUPFAM" id="SSF46929">
    <property type="entry name" value="DNA helicase RuvA subunit, C-terminal domain"/>
    <property type="match status" value="1"/>
</dbReference>
<sequence>SDLEDAIKRSDVARISLIPGIGKKTALRIALELQEKLEEKEKMLEVKGFQEKEDLISALTNLGFKRKEVERIVEETIRTFSPDADFEKLLRESLKRMAKI</sequence>
<name>X1GSV8_9ZZZZ</name>
<dbReference type="Pfam" id="PF14520">
    <property type="entry name" value="HHH_5"/>
    <property type="match status" value="1"/>
</dbReference>
<proteinExistence type="predicted"/>
<evidence type="ECO:0000313" key="2">
    <source>
        <dbReference type="EMBL" id="GAH44704.1"/>
    </source>
</evidence>
<dbReference type="GO" id="GO:0006310">
    <property type="term" value="P:DNA recombination"/>
    <property type="evidence" value="ECO:0007669"/>
    <property type="project" value="InterPro"/>
</dbReference>
<dbReference type="SUPFAM" id="SSF47781">
    <property type="entry name" value="RuvA domain 2-like"/>
    <property type="match status" value="1"/>
</dbReference>
<dbReference type="InterPro" id="IPR010994">
    <property type="entry name" value="RuvA_2-like"/>
</dbReference>
<gene>
    <name evidence="2" type="ORF">S03H2_11901</name>
</gene>
<dbReference type="Pfam" id="PF07499">
    <property type="entry name" value="RuvA_C"/>
    <property type="match status" value="1"/>
</dbReference>
<dbReference type="InterPro" id="IPR011114">
    <property type="entry name" value="RuvA_C"/>
</dbReference>
<comment type="caution">
    <text evidence="2">The sequence shown here is derived from an EMBL/GenBank/DDBJ whole genome shotgun (WGS) entry which is preliminary data.</text>
</comment>
<protein>
    <recommendedName>
        <fullName evidence="1">Holliday junction DNA helicase RuvA C-terminal domain-containing protein</fullName>
    </recommendedName>
</protein>
<feature type="domain" description="Holliday junction DNA helicase RuvA C-terminal" evidence="1">
    <location>
        <begin position="53"/>
        <end position="97"/>
    </location>
</feature>
<dbReference type="Gene3D" id="1.10.8.10">
    <property type="entry name" value="DNA helicase RuvA subunit, C-terminal domain"/>
    <property type="match status" value="1"/>
</dbReference>
<dbReference type="Gene3D" id="1.10.150.20">
    <property type="entry name" value="5' to 3' exonuclease, C-terminal subdomain"/>
    <property type="match status" value="1"/>
</dbReference>
<dbReference type="GO" id="GO:0006281">
    <property type="term" value="P:DNA repair"/>
    <property type="evidence" value="ECO:0007669"/>
    <property type="project" value="InterPro"/>
</dbReference>
<accession>X1GSV8</accession>
<dbReference type="GO" id="GO:0009378">
    <property type="term" value="F:four-way junction helicase activity"/>
    <property type="evidence" value="ECO:0007669"/>
    <property type="project" value="InterPro"/>
</dbReference>
<dbReference type="CDD" id="cd14332">
    <property type="entry name" value="UBA_RuvA_C"/>
    <property type="match status" value="1"/>
</dbReference>